<dbReference type="SMART" id="SM00421">
    <property type="entry name" value="HTH_LUXR"/>
    <property type="match status" value="1"/>
</dbReference>
<protein>
    <recommendedName>
        <fullName evidence="4">HTH luxR-type domain-containing protein</fullName>
    </recommendedName>
</protein>
<keyword evidence="2" id="KW-0238">DNA-binding</keyword>
<dbReference type="Gene3D" id="1.10.10.10">
    <property type="entry name" value="Winged helix-like DNA-binding domain superfamily/Winged helix DNA-binding domain"/>
    <property type="match status" value="1"/>
</dbReference>
<proteinExistence type="predicted"/>
<dbReference type="PROSITE" id="PS00622">
    <property type="entry name" value="HTH_LUXR_1"/>
    <property type="match status" value="1"/>
</dbReference>
<dbReference type="Pfam" id="PF03472">
    <property type="entry name" value="Autoind_bind"/>
    <property type="match status" value="1"/>
</dbReference>
<evidence type="ECO:0000256" key="3">
    <source>
        <dbReference type="ARBA" id="ARBA00023163"/>
    </source>
</evidence>
<feature type="domain" description="HTH luxR-type" evidence="4">
    <location>
        <begin position="180"/>
        <end position="245"/>
    </location>
</feature>
<dbReference type="PROSITE" id="PS50043">
    <property type="entry name" value="HTH_LUXR_2"/>
    <property type="match status" value="1"/>
</dbReference>
<dbReference type="InterPro" id="IPR016032">
    <property type="entry name" value="Sig_transdc_resp-reg_C-effctor"/>
</dbReference>
<dbReference type="Gene3D" id="3.30.450.80">
    <property type="entry name" value="Transcription factor LuxR-like, autoinducer-binding domain"/>
    <property type="match status" value="1"/>
</dbReference>
<dbReference type="PANTHER" id="PTHR44688:SF16">
    <property type="entry name" value="DNA-BINDING TRANSCRIPTIONAL ACTIVATOR DEVR_DOSR"/>
    <property type="match status" value="1"/>
</dbReference>
<dbReference type="InterPro" id="IPR000792">
    <property type="entry name" value="Tscrpt_reg_LuxR_C"/>
</dbReference>
<reference evidence="5" key="1">
    <citation type="submission" date="2018-06" db="EMBL/GenBank/DDBJ databases">
        <authorList>
            <person name="Zhirakovskaya E."/>
        </authorList>
    </citation>
    <scope>NUCLEOTIDE SEQUENCE</scope>
</reference>
<organism evidence="5">
    <name type="scientific">hydrothermal vent metagenome</name>
    <dbReference type="NCBI Taxonomy" id="652676"/>
    <lineage>
        <taxon>unclassified sequences</taxon>
        <taxon>metagenomes</taxon>
        <taxon>ecological metagenomes</taxon>
    </lineage>
</organism>
<dbReference type="GO" id="GO:0003677">
    <property type="term" value="F:DNA binding"/>
    <property type="evidence" value="ECO:0007669"/>
    <property type="project" value="UniProtKB-KW"/>
</dbReference>
<dbReference type="Pfam" id="PF00196">
    <property type="entry name" value="GerE"/>
    <property type="match status" value="1"/>
</dbReference>
<dbReference type="EMBL" id="UOFQ01000105">
    <property type="protein sequence ID" value="VAW88712.1"/>
    <property type="molecule type" value="Genomic_DNA"/>
</dbReference>
<dbReference type="PANTHER" id="PTHR44688">
    <property type="entry name" value="DNA-BINDING TRANSCRIPTIONAL ACTIVATOR DEVR_DOSR"/>
    <property type="match status" value="1"/>
</dbReference>
<dbReference type="AlphaFoldDB" id="A0A3B0ZMT9"/>
<dbReference type="SUPFAM" id="SSF46894">
    <property type="entry name" value="C-terminal effector domain of the bipartite response regulators"/>
    <property type="match status" value="1"/>
</dbReference>
<evidence type="ECO:0000259" key="4">
    <source>
        <dbReference type="PROSITE" id="PS50043"/>
    </source>
</evidence>
<accession>A0A3B0ZMT9</accession>
<name>A0A3B0ZMT9_9ZZZZ</name>
<dbReference type="InterPro" id="IPR005143">
    <property type="entry name" value="TF_LuxR_autoind-bd_dom"/>
</dbReference>
<dbReference type="InterPro" id="IPR036388">
    <property type="entry name" value="WH-like_DNA-bd_sf"/>
</dbReference>
<dbReference type="SUPFAM" id="SSF75516">
    <property type="entry name" value="Pheromone-binding domain of LuxR-like quorum-sensing transcription factors"/>
    <property type="match status" value="1"/>
</dbReference>
<keyword evidence="1" id="KW-0805">Transcription regulation</keyword>
<evidence type="ECO:0000313" key="5">
    <source>
        <dbReference type="EMBL" id="VAW88712.1"/>
    </source>
</evidence>
<evidence type="ECO:0000256" key="1">
    <source>
        <dbReference type="ARBA" id="ARBA00023015"/>
    </source>
</evidence>
<dbReference type="GO" id="GO:0006355">
    <property type="term" value="P:regulation of DNA-templated transcription"/>
    <property type="evidence" value="ECO:0007669"/>
    <property type="project" value="InterPro"/>
</dbReference>
<dbReference type="PRINTS" id="PR00038">
    <property type="entry name" value="HTHLUXR"/>
</dbReference>
<dbReference type="CDD" id="cd06170">
    <property type="entry name" value="LuxR_C_like"/>
    <property type="match status" value="1"/>
</dbReference>
<sequence>MATNITHDDLHSLTSKLSQARSLDEIEQQCITFCQLTEFDYFSYCAPIPTALARPDMIEINSYPEAWRTLYQNKELIKTDPTLIYAETNHTPITWNKMTPRHLGDKNSRLYFRRAKSHGLKSGISFPLRGNVGSTAVLSLVSKKSAPLPQALVNTALTFGSLFATYVHDAVLRIFDQDLLPIKKKRISLRERECLLWVAEGKTTWEIAQILQIANRTVVFHLESILSKLGVKNRQQAVAHGMMMSYISHRLDWEPPLRHKGIYLNHS</sequence>
<keyword evidence="3" id="KW-0804">Transcription</keyword>
<dbReference type="InterPro" id="IPR036693">
    <property type="entry name" value="TF_LuxR_autoind-bd_dom_sf"/>
</dbReference>
<gene>
    <name evidence="5" type="ORF">MNBD_GAMMA17-787</name>
</gene>
<evidence type="ECO:0000256" key="2">
    <source>
        <dbReference type="ARBA" id="ARBA00023125"/>
    </source>
</evidence>